<dbReference type="GO" id="GO:0003924">
    <property type="term" value="F:GTPase activity"/>
    <property type="evidence" value="ECO:0007669"/>
    <property type="project" value="TreeGrafter"/>
</dbReference>
<evidence type="ECO:0000313" key="6">
    <source>
        <dbReference type="Proteomes" id="UP000095280"/>
    </source>
</evidence>
<evidence type="ECO:0000256" key="4">
    <source>
        <dbReference type="SAM" id="SignalP"/>
    </source>
</evidence>
<keyword evidence="2" id="KW-0648">Protein biosynthesis</keyword>
<reference evidence="7" key="1">
    <citation type="submission" date="2016-11" db="UniProtKB">
        <authorList>
            <consortium name="WormBaseParasite"/>
        </authorList>
    </citation>
    <scope>IDENTIFICATION</scope>
</reference>
<dbReference type="Pfam" id="PF14492">
    <property type="entry name" value="EFG_III"/>
    <property type="match status" value="1"/>
</dbReference>
<feature type="region of interest" description="Disordered" evidence="3">
    <location>
        <begin position="227"/>
        <end position="246"/>
    </location>
</feature>
<dbReference type="GO" id="GO:0070125">
    <property type="term" value="P:mitochondrial translational elongation"/>
    <property type="evidence" value="ECO:0007669"/>
    <property type="project" value="TreeGrafter"/>
</dbReference>
<dbReference type="WBParaSite" id="maker-unitig_45013-snap-gene-0.1-mRNA-1">
    <property type="protein sequence ID" value="maker-unitig_45013-snap-gene-0.1-mRNA-1"/>
    <property type="gene ID" value="maker-unitig_45013-snap-gene-0.1"/>
</dbReference>
<accession>A0A1I8FS32</accession>
<dbReference type="AlphaFoldDB" id="A0A1I8FS32"/>
<keyword evidence="6" id="KW-1185">Reference proteome</keyword>
<dbReference type="Gene3D" id="3.40.50.300">
    <property type="entry name" value="P-loop containing nucleotide triphosphate hydrolases"/>
    <property type="match status" value="2"/>
</dbReference>
<evidence type="ECO:0000259" key="5">
    <source>
        <dbReference type="Pfam" id="PF14492"/>
    </source>
</evidence>
<dbReference type="SUPFAM" id="SSF54980">
    <property type="entry name" value="EF-G C-terminal domain-like"/>
    <property type="match status" value="1"/>
</dbReference>
<sequence length="412" mass="44696">GAAPSACWTGAILVLCAVGGVQSQTLTVNRQMLRYNVPLSGLHQQAGQAGRQHLSGCCTRSGTSSSTPPPSWQLPVGLQSQHEPSSDLVDECVMHFDDSRTAQRHSGTASFPAGAPRAGAAGAARGDAERRQELVECVANAGLSSAQLQRRVFLGTALRNKGVQPLLGRRGKGEPDQEPVRLHLNPERSCRLAVPRAGVQSWRPGRTAQLTYFRGVPAAVRLQGCRSSAATHTNDQRAHRGRKSESQRLVKMHANEWMKIKRSQGVYAGDICARSALPPPARHLPATPCDVHGSLHDVSMESDLRPGPVVSMSIKPKSPACKRIRQKACSASSKEDPTLRMSFNEEFRETILHGELHLEIYAQSGWEREYKAPCVLGKPKVAFRETLSEPYQFDYLHKKQSAAPASSLASSA</sequence>
<feature type="region of interest" description="Disordered" evidence="3">
    <location>
        <begin position="100"/>
        <end position="126"/>
    </location>
</feature>
<dbReference type="InterPro" id="IPR027417">
    <property type="entry name" value="P-loop_NTPase"/>
</dbReference>
<evidence type="ECO:0000256" key="3">
    <source>
        <dbReference type="SAM" id="MobiDB-lite"/>
    </source>
</evidence>
<feature type="compositionally biased region" description="Low complexity" evidence="3">
    <location>
        <begin position="55"/>
        <end position="66"/>
    </location>
</feature>
<keyword evidence="4" id="KW-0732">Signal</keyword>
<organism evidence="6 7">
    <name type="scientific">Macrostomum lignano</name>
    <dbReference type="NCBI Taxonomy" id="282301"/>
    <lineage>
        <taxon>Eukaryota</taxon>
        <taxon>Metazoa</taxon>
        <taxon>Spiralia</taxon>
        <taxon>Lophotrochozoa</taxon>
        <taxon>Platyhelminthes</taxon>
        <taxon>Rhabditophora</taxon>
        <taxon>Macrostomorpha</taxon>
        <taxon>Macrostomida</taxon>
        <taxon>Macrostomidae</taxon>
        <taxon>Macrostomum</taxon>
    </lineage>
</organism>
<keyword evidence="1" id="KW-0251">Elongation factor</keyword>
<dbReference type="SUPFAM" id="SSF52540">
    <property type="entry name" value="P-loop containing nucleoside triphosphate hydrolases"/>
    <property type="match status" value="1"/>
</dbReference>
<dbReference type="GO" id="GO:0003746">
    <property type="term" value="F:translation elongation factor activity"/>
    <property type="evidence" value="ECO:0007669"/>
    <property type="project" value="UniProtKB-KW"/>
</dbReference>
<feature type="domain" description="Elongation Factor G" evidence="5">
    <location>
        <begin position="306"/>
        <end position="374"/>
    </location>
</feature>
<name>A0A1I8FS32_9PLAT</name>
<dbReference type="Proteomes" id="UP000095280">
    <property type="component" value="Unplaced"/>
</dbReference>
<dbReference type="InterPro" id="IPR041095">
    <property type="entry name" value="EFG_II"/>
</dbReference>
<dbReference type="GO" id="GO:0005739">
    <property type="term" value="C:mitochondrion"/>
    <property type="evidence" value="ECO:0007669"/>
    <property type="project" value="TreeGrafter"/>
</dbReference>
<feature type="region of interest" description="Disordered" evidence="3">
    <location>
        <begin position="53"/>
        <end position="82"/>
    </location>
</feature>
<proteinExistence type="predicted"/>
<evidence type="ECO:0000313" key="7">
    <source>
        <dbReference type="WBParaSite" id="maker-unitig_45013-snap-gene-0.1-mRNA-1"/>
    </source>
</evidence>
<protein>
    <submittedName>
        <fullName evidence="7">EFG_II domain-containing protein</fullName>
    </submittedName>
</protein>
<evidence type="ECO:0000256" key="2">
    <source>
        <dbReference type="ARBA" id="ARBA00022917"/>
    </source>
</evidence>
<feature type="compositionally biased region" description="Low complexity" evidence="3">
    <location>
        <begin position="113"/>
        <end position="125"/>
    </location>
</feature>
<dbReference type="Gene3D" id="3.30.70.870">
    <property type="entry name" value="Elongation Factor G (Translational Gtpase), domain 3"/>
    <property type="match status" value="1"/>
</dbReference>
<feature type="compositionally biased region" description="Basic and acidic residues" evidence="3">
    <location>
        <begin position="234"/>
        <end position="246"/>
    </location>
</feature>
<dbReference type="PANTHER" id="PTHR43636:SF2">
    <property type="entry name" value="ELONGATION FACTOR G, MITOCHONDRIAL"/>
    <property type="match status" value="1"/>
</dbReference>
<feature type="signal peptide" evidence="4">
    <location>
        <begin position="1"/>
        <end position="23"/>
    </location>
</feature>
<feature type="chain" id="PRO_5009318800" evidence="4">
    <location>
        <begin position="24"/>
        <end position="412"/>
    </location>
</feature>
<dbReference type="PANTHER" id="PTHR43636">
    <property type="entry name" value="ELONGATION FACTOR G, MITOCHONDRIAL"/>
    <property type="match status" value="1"/>
</dbReference>
<evidence type="ECO:0000256" key="1">
    <source>
        <dbReference type="ARBA" id="ARBA00022768"/>
    </source>
</evidence>
<dbReference type="InterPro" id="IPR035647">
    <property type="entry name" value="EFG_III/V"/>
</dbReference>